<evidence type="ECO:0008006" key="2">
    <source>
        <dbReference type="Google" id="ProtNLM"/>
    </source>
</evidence>
<dbReference type="EMBL" id="BARV01005086">
    <property type="protein sequence ID" value="GAI10945.1"/>
    <property type="molecule type" value="Genomic_DNA"/>
</dbReference>
<proteinExistence type="predicted"/>
<feature type="non-terminal residue" evidence="1">
    <location>
        <position position="256"/>
    </location>
</feature>
<accession>X1M8B4</accession>
<dbReference type="Pfam" id="PF01041">
    <property type="entry name" value="DegT_DnrJ_EryC1"/>
    <property type="match status" value="1"/>
</dbReference>
<dbReference type="Gene3D" id="3.40.640.10">
    <property type="entry name" value="Type I PLP-dependent aspartate aminotransferase-like (Major domain)"/>
    <property type="match status" value="1"/>
</dbReference>
<dbReference type="PANTHER" id="PTHR30244:SF34">
    <property type="entry name" value="DTDP-4-AMINO-4,6-DIDEOXYGALACTOSE TRANSAMINASE"/>
    <property type="match status" value="1"/>
</dbReference>
<evidence type="ECO:0000313" key="1">
    <source>
        <dbReference type="EMBL" id="GAI10945.1"/>
    </source>
</evidence>
<dbReference type="Gene3D" id="3.90.1150.10">
    <property type="entry name" value="Aspartate Aminotransferase, domain 1"/>
    <property type="match status" value="1"/>
</dbReference>
<dbReference type="InterPro" id="IPR000653">
    <property type="entry name" value="DegT/StrS_aminotransferase"/>
</dbReference>
<dbReference type="InterPro" id="IPR015421">
    <property type="entry name" value="PyrdxlP-dep_Trfase_major"/>
</dbReference>
<feature type="non-terminal residue" evidence="1">
    <location>
        <position position="1"/>
    </location>
</feature>
<dbReference type="GO" id="GO:0008483">
    <property type="term" value="F:transaminase activity"/>
    <property type="evidence" value="ECO:0007669"/>
    <property type="project" value="TreeGrafter"/>
</dbReference>
<dbReference type="AlphaFoldDB" id="X1M8B4"/>
<sequence>LHQNLVPVFADVDPRIYNIDPTEIEKRITKKTKAVIPVHILGQPADMDPIVETAKRHDLVIIEDCAQANGAEYKDKKVGTFGDMGCFSFYLNKNMTTGGEGGMIITDDEELAKKTRSIRNHGRPEVSPYPNVPAHNVYTGIGYNYRMTAIQAAIGLVQLRKLDGFNAQRSKNADYLTKNIDEIKGIEPPYVRDDVKHVYWAYGARVIGEELGISRDTFAKALLAEGIRAEGYCPIPVHLQEVIKDKVGYGGTSCPF</sequence>
<gene>
    <name evidence="1" type="ORF">S06H3_10799</name>
</gene>
<reference evidence="1" key="1">
    <citation type="journal article" date="2014" name="Front. Microbiol.">
        <title>High frequency of phylogenetically diverse reductive dehalogenase-homologous genes in deep subseafloor sedimentary metagenomes.</title>
        <authorList>
            <person name="Kawai M."/>
            <person name="Futagami T."/>
            <person name="Toyoda A."/>
            <person name="Takaki Y."/>
            <person name="Nishi S."/>
            <person name="Hori S."/>
            <person name="Arai W."/>
            <person name="Tsubouchi T."/>
            <person name="Morono Y."/>
            <person name="Uchiyama I."/>
            <person name="Ito T."/>
            <person name="Fujiyama A."/>
            <person name="Inagaki F."/>
            <person name="Takami H."/>
        </authorList>
    </citation>
    <scope>NUCLEOTIDE SEQUENCE</scope>
    <source>
        <strain evidence="1">Expedition CK06-06</strain>
    </source>
</reference>
<organism evidence="1">
    <name type="scientific">marine sediment metagenome</name>
    <dbReference type="NCBI Taxonomy" id="412755"/>
    <lineage>
        <taxon>unclassified sequences</taxon>
        <taxon>metagenomes</taxon>
        <taxon>ecological metagenomes</taxon>
    </lineage>
</organism>
<dbReference type="SUPFAM" id="SSF53383">
    <property type="entry name" value="PLP-dependent transferases"/>
    <property type="match status" value="1"/>
</dbReference>
<name>X1M8B4_9ZZZZ</name>
<protein>
    <recommendedName>
        <fullName evidence="2">DegT/DnrJ/EryC1/StrS family aminotransferase</fullName>
    </recommendedName>
</protein>
<dbReference type="PANTHER" id="PTHR30244">
    <property type="entry name" value="TRANSAMINASE"/>
    <property type="match status" value="1"/>
</dbReference>
<dbReference type="GO" id="GO:0030170">
    <property type="term" value="F:pyridoxal phosphate binding"/>
    <property type="evidence" value="ECO:0007669"/>
    <property type="project" value="TreeGrafter"/>
</dbReference>
<dbReference type="CDD" id="cd00616">
    <property type="entry name" value="AHBA_syn"/>
    <property type="match status" value="1"/>
</dbReference>
<dbReference type="InterPro" id="IPR015424">
    <property type="entry name" value="PyrdxlP-dep_Trfase"/>
</dbReference>
<dbReference type="InterPro" id="IPR015422">
    <property type="entry name" value="PyrdxlP-dep_Trfase_small"/>
</dbReference>
<comment type="caution">
    <text evidence="1">The sequence shown here is derived from an EMBL/GenBank/DDBJ whole genome shotgun (WGS) entry which is preliminary data.</text>
</comment>
<dbReference type="GO" id="GO:0000271">
    <property type="term" value="P:polysaccharide biosynthetic process"/>
    <property type="evidence" value="ECO:0007669"/>
    <property type="project" value="TreeGrafter"/>
</dbReference>